<dbReference type="Proteomes" id="UP000788993">
    <property type="component" value="Unassembled WGS sequence"/>
</dbReference>
<gene>
    <name evidence="1" type="ORF">OGATHE_004611</name>
</gene>
<reference evidence="1" key="1">
    <citation type="journal article" date="2021" name="Open Biol.">
        <title>Shared evolutionary footprints suggest mitochondrial oxidative damage underlies multiple complex I losses in fungi.</title>
        <authorList>
            <person name="Schikora-Tamarit M.A."/>
            <person name="Marcet-Houben M."/>
            <person name="Nosek J."/>
            <person name="Gabaldon T."/>
        </authorList>
    </citation>
    <scope>NUCLEOTIDE SEQUENCE</scope>
    <source>
        <strain evidence="1">NCAIM Y.01608</strain>
    </source>
</reference>
<proteinExistence type="predicted"/>
<comment type="caution">
    <text evidence="1">The sequence shown here is derived from an EMBL/GenBank/DDBJ whole genome shotgun (WGS) entry which is preliminary data.</text>
</comment>
<dbReference type="EMBL" id="JAEUBD010001266">
    <property type="protein sequence ID" value="KAH3663035.1"/>
    <property type="molecule type" value="Genomic_DNA"/>
</dbReference>
<organism evidence="1 2">
    <name type="scientific">Ogataea polymorpha</name>
    <dbReference type="NCBI Taxonomy" id="460523"/>
    <lineage>
        <taxon>Eukaryota</taxon>
        <taxon>Fungi</taxon>
        <taxon>Dikarya</taxon>
        <taxon>Ascomycota</taxon>
        <taxon>Saccharomycotina</taxon>
        <taxon>Pichiomycetes</taxon>
        <taxon>Pichiales</taxon>
        <taxon>Pichiaceae</taxon>
        <taxon>Ogataea</taxon>
    </lineage>
</organism>
<name>A0A9P8T2J8_9ASCO</name>
<protein>
    <submittedName>
        <fullName evidence="1">Uncharacterized protein</fullName>
    </submittedName>
</protein>
<accession>A0A9P8T2J8</accession>
<dbReference type="AlphaFoldDB" id="A0A9P8T2J8"/>
<evidence type="ECO:0000313" key="1">
    <source>
        <dbReference type="EMBL" id="KAH3663035.1"/>
    </source>
</evidence>
<sequence length="313" mass="34442">MLFLSQNFRSTFLSLALPQYGSTLKSGTNLVISCCQLCSVDAGVTTRNGPQILCVSARYASTDILCTVFPRPISSASMPLMPCSYKLASQFNPFIWYSFKVQLSSFGWVRFMSPILLGFWKFISPSLSGSEASPLNSLARCCAARSAECALAAAVFWSTSSLCDSKSISLKSRLAAAKSTLSSPVFSGFAPASRDLSPISPSTSSVLIFLPMKCEYNSVWLMRKLSFLDCRRASLSSSSFLAFAMASCSARVRMFLSSRSCFFQKFSISLIDRLALVIRSFWDLVALPTHLRDSRAANIDVFFRFICLACTIW</sequence>
<evidence type="ECO:0000313" key="2">
    <source>
        <dbReference type="Proteomes" id="UP000788993"/>
    </source>
</evidence>
<reference evidence="1" key="2">
    <citation type="submission" date="2021-01" db="EMBL/GenBank/DDBJ databases">
        <authorList>
            <person name="Schikora-Tamarit M.A."/>
        </authorList>
    </citation>
    <scope>NUCLEOTIDE SEQUENCE</scope>
    <source>
        <strain evidence="1">NCAIM Y.01608</strain>
    </source>
</reference>
<keyword evidence="2" id="KW-1185">Reference proteome</keyword>